<evidence type="ECO:0000313" key="2">
    <source>
        <dbReference type="Proteomes" id="UP000478052"/>
    </source>
</evidence>
<sequence length="123" mass="14187">MGNEDQQINARCQSNYIELMEEREIVGILEPLLQNHDQLVQLQNDNYMIVIKANKVPSGQQADRYNAPTINEAAVVTVGDAFERRDIRIKGRDNTVNMIEDSHICWQCDALTDWFVDNHQTIK</sequence>
<dbReference type="EMBL" id="VUJU01006259">
    <property type="protein sequence ID" value="KAF0749017.1"/>
    <property type="molecule type" value="Genomic_DNA"/>
</dbReference>
<dbReference type="OrthoDB" id="6616888at2759"/>
<protein>
    <submittedName>
        <fullName evidence="1">Uncharacterized protein</fullName>
    </submittedName>
</protein>
<organism evidence="1 2">
    <name type="scientific">Aphis craccivora</name>
    <name type="common">Cowpea aphid</name>
    <dbReference type="NCBI Taxonomy" id="307492"/>
    <lineage>
        <taxon>Eukaryota</taxon>
        <taxon>Metazoa</taxon>
        <taxon>Ecdysozoa</taxon>
        <taxon>Arthropoda</taxon>
        <taxon>Hexapoda</taxon>
        <taxon>Insecta</taxon>
        <taxon>Pterygota</taxon>
        <taxon>Neoptera</taxon>
        <taxon>Paraneoptera</taxon>
        <taxon>Hemiptera</taxon>
        <taxon>Sternorrhyncha</taxon>
        <taxon>Aphidomorpha</taxon>
        <taxon>Aphidoidea</taxon>
        <taxon>Aphididae</taxon>
        <taxon>Aphidini</taxon>
        <taxon>Aphis</taxon>
        <taxon>Aphis</taxon>
    </lineage>
</organism>
<reference evidence="1 2" key="1">
    <citation type="submission" date="2019-08" db="EMBL/GenBank/DDBJ databases">
        <title>Whole genome of Aphis craccivora.</title>
        <authorList>
            <person name="Voronova N.V."/>
            <person name="Shulinski R.S."/>
            <person name="Bandarenka Y.V."/>
            <person name="Zhorov D.G."/>
            <person name="Warner D."/>
        </authorList>
    </citation>
    <scope>NUCLEOTIDE SEQUENCE [LARGE SCALE GENOMIC DNA]</scope>
    <source>
        <strain evidence="1">180601</strain>
        <tissue evidence="1">Whole Body</tissue>
    </source>
</reference>
<keyword evidence="2" id="KW-1185">Reference proteome</keyword>
<evidence type="ECO:0000313" key="1">
    <source>
        <dbReference type="EMBL" id="KAF0749017.1"/>
    </source>
</evidence>
<name>A0A6G0Y4U7_APHCR</name>
<dbReference type="Proteomes" id="UP000478052">
    <property type="component" value="Unassembled WGS sequence"/>
</dbReference>
<comment type="caution">
    <text evidence="1">The sequence shown here is derived from an EMBL/GenBank/DDBJ whole genome shotgun (WGS) entry which is preliminary data.</text>
</comment>
<accession>A0A6G0Y4U7</accession>
<proteinExistence type="predicted"/>
<dbReference type="AlphaFoldDB" id="A0A6G0Y4U7"/>
<gene>
    <name evidence="1" type="ORF">FWK35_00034519</name>
</gene>